<reference evidence="2 4" key="1">
    <citation type="journal article" date="2017" name="MBio">
        <title>Type VI secretion-mediated competition in the bee gut microbiome.</title>
        <authorList>
            <person name="Steele M.I."/>
            <person name="Kwong W.K."/>
            <person name="Powell J.E."/>
            <person name="Whiteley M."/>
            <person name="Moran N.A."/>
        </authorList>
    </citation>
    <scope>NUCLEOTIDE SEQUENCE [LARGE SCALE GENOMIC DNA]</scope>
    <source>
        <strain evidence="2 4">Nev3CBA3</strain>
    </source>
</reference>
<keyword evidence="1" id="KW-0812">Transmembrane</keyword>
<dbReference type="AlphaFoldDB" id="A0A2N9XZI2"/>
<proteinExistence type="predicted"/>
<feature type="transmembrane region" description="Helical" evidence="1">
    <location>
        <begin position="77"/>
        <end position="95"/>
    </location>
</feature>
<organism evidence="2 4">
    <name type="scientific">Snodgrassella alvi</name>
    <dbReference type="NCBI Taxonomy" id="1196083"/>
    <lineage>
        <taxon>Bacteria</taxon>
        <taxon>Pseudomonadati</taxon>
        <taxon>Pseudomonadota</taxon>
        <taxon>Betaproteobacteria</taxon>
        <taxon>Neisseriales</taxon>
        <taxon>Neisseriaceae</taxon>
        <taxon>Snodgrassella</taxon>
    </lineage>
</organism>
<feature type="transmembrane region" description="Helical" evidence="1">
    <location>
        <begin position="101"/>
        <end position="121"/>
    </location>
</feature>
<comment type="caution">
    <text evidence="2">The sequence shown here is derived from an EMBL/GenBank/DDBJ whole genome shotgun (WGS) entry which is preliminary data.</text>
</comment>
<accession>A0A2N9XZI2</accession>
<feature type="transmembrane region" description="Helical" evidence="1">
    <location>
        <begin position="12"/>
        <end position="30"/>
    </location>
</feature>
<name>A0A2N9XZI2_9NEIS</name>
<keyword evidence="1" id="KW-0472">Membrane</keyword>
<keyword evidence="1" id="KW-1133">Transmembrane helix</keyword>
<feature type="transmembrane region" description="Helical" evidence="1">
    <location>
        <begin position="50"/>
        <end position="70"/>
    </location>
</feature>
<evidence type="ECO:0000313" key="3">
    <source>
        <dbReference type="EMBL" id="PIT57379.1"/>
    </source>
</evidence>
<evidence type="ECO:0000313" key="4">
    <source>
        <dbReference type="Proteomes" id="UP000229434"/>
    </source>
</evidence>
<evidence type="ECO:0000256" key="1">
    <source>
        <dbReference type="SAM" id="Phobius"/>
    </source>
</evidence>
<dbReference type="EMBL" id="MEIS01000082">
    <property type="protein sequence ID" value="PIT56924.1"/>
    <property type="molecule type" value="Genomic_DNA"/>
</dbReference>
<protein>
    <submittedName>
        <fullName evidence="2">Uncharacterized protein</fullName>
    </submittedName>
</protein>
<dbReference type="Proteomes" id="UP000229434">
    <property type="component" value="Unassembled WGS sequence"/>
</dbReference>
<evidence type="ECO:0000313" key="2">
    <source>
        <dbReference type="EMBL" id="PIT56924.1"/>
    </source>
</evidence>
<gene>
    <name evidence="3" type="ORF">BHC49_03390</name>
    <name evidence="2" type="ORF">BHC49_03760</name>
</gene>
<sequence>MNYFKSTVFFSRLLLALGVLVFNTSVYWIGYYISMLYKESSFQEFDGITIWFLTACFILIVLVLMILGWILNCKSNFVINTIVVIATCCAIPHVIFSLVFLLGFLVLPLDILACYLVRWYLRGGAKYQPEAKPALKMKIKLG</sequence>
<dbReference type="EMBL" id="MEIS01000074">
    <property type="protein sequence ID" value="PIT57379.1"/>
    <property type="molecule type" value="Genomic_DNA"/>
</dbReference>